<feature type="domain" description="DUF4440" evidence="1">
    <location>
        <begin position="12"/>
        <end position="111"/>
    </location>
</feature>
<evidence type="ECO:0000313" key="2">
    <source>
        <dbReference type="EMBL" id="MBB4139929.1"/>
    </source>
</evidence>
<sequence length="125" mass="13799">MDDLDLQFFVGLELRVWDALADGDAAADHELLSSDFVGVYPTGFAGKADHAAQLADGPTVASYAITEARFMKVSPDAIMLSYCAEYRRPDRSEPEAMYVSSLWQQRDGRWWNTFSQDSPVGAATV</sequence>
<dbReference type="Gene3D" id="3.10.450.50">
    <property type="match status" value="1"/>
</dbReference>
<keyword evidence="3" id="KW-1185">Reference proteome</keyword>
<protein>
    <recommendedName>
        <fullName evidence="1">DUF4440 domain-containing protein</fullName>
    </recommendedName>
</protein>
<gene>
    <name evidence="2" type="ORF">BKA10_001723</name>
</gene>
<proteinExistence type="predicted"/>
<organism evidence="2 3">
    <name type="scientific">Microbacterium invictum</name>
    <dbReference type="NCBI Taxonomy" id="515415"/>
    <lineage>
        <taxon>Bacteria</taxon>
        <taxon>Bacillati</taxon>
        <taxon>Actinomycetota</taxon>
        <taxon>Actinomycetes</taxon>
        <taxon>Micrococcales</taxon>
        <taxon>Microbacteriaceae</taxon>
        <taxon>Microbacterium</taxon>
    </lineage>
</organism>
<dbReference type="Proteomes" id="UP000549113">
    <property type="component" value="Unassembled WGS sequence"/>
</dbReference>
<name>A0AA40SPH9_9MICO</name>
<dbReference type="SUPFAM" id="SSF54427">
    <property type="entry name" value="NTF2-like"/>
    <property type="match status" value="1"/>
</dbReference>
<comment type="caution">
    <text evidence="2">The sequence shown here is derived from an EMBL/GenBank/DDBJ whole genome shotgun (WGS) entry which is preliminary data.</text>
</comment>
<dbReference type="InterPro" id="IPR032710">
    <property type="entry name" value="NTF2-like_dom_sf"/>
</dbReference>
<dbReference type="EMBL" id="JACIFH010000001">
    <property type="protein sequence ID" value="MBB4139929.1"/>
    <property type="molecule type" value="Genomic_DNA"/>
</dbReference>
<reference evidence="2 3" key="1">
    <citation type="submission" date="2020-08" db="EMBL/GenBank/DDBJ databases">
        <title>Sequencing the genomes of 1000 actinobacteria strains.</title>
        <authorList>
            <person name="Klenk H.-P."/>
        </authorList>
    </citation>
    <scope>NUCLEOTIDE SEQUENCE [LARGE SCALE GENOMIC DNA]</scope>
    <source>
        <strain evidence="2 3">DSM 19600</strain>
    </source>
</reference>
<dbReference type="RefSeq" id="WP_183499533.1">
    <property type="nucleotide sequence ID" value="NZ_BAABCO010000005.1"/>
</dbReference>
<dbReference type="Pfam" id="PF14534">
    <property type="entry name" value="DUF4440"/>
    <property type="match status" value="1"/>
</dbReference>
<evidence type="ECO:0000313" key="3">
    <source>
        <dbReference type="Proteomes" id="UP000549113"/>
    </source>
</evidence>
<evidence type="ECO:0000259" key="1">
    <source>
        <dbReference type="Pfam" id="PF14534"/>
    </source>
</evidence>
<dbReference type="AlphaFoldDB" id="A0AA40SPH9"/>
<dbReference type="InterPro" id="IPR027843">
    <property type="entry name" value="DUF4440"/>
</dbReference>
<accession>A0AA40SPH9</accession>